<sequence length="88" mass="9969">MLLQLKGNSSLTIKGNNWPYNENESLALQLKGNSDLTITVETVRKEISAVTEFLLEFGDHGFNSADTDARETAERLEAEMSWPEMHQR</sequence>
<feature type="region of interest" description="Disordered" evidence="1">
    <location>
        <begin position="64"/>
        <end position="88"/>
    </location>
</feature>
<dbReference type="EMBL" id="JAEAOA010000856">
    <property type="protein sequence ID" value="KAK3581039.1"/>
    <property type="molecule type" value="Genomic_DNA"/>
</dbReference>
<feature type="compositionally biased region" description="Basic and acidic residues" evidence="1">
    <location>
        <begin position="67"/>
        <end position="78"/>
    </location>
</feature>
<evidence type="ECO:0000313" key="3">
    <source>
        <dbReference type="Proteomes" id="UP001195483"/>
    </source>
</evidence>
<organism evidence="2 3">
    <name type="scientific">Potamilus streckersoni</name>
    <dbReference type="NCBI Taxonomy" id="2493646"/>
    <lineage>
        <taxon>Eukaryota</taxon>
        <taxon>Metazoa</taxon>
        <taxon>Spiralia</taxon>
        <taxon>Lophotrochozoa</taxon>
        <taxon>Mollusca</taxon>
        <taxon>Bivalvia</taxon>
        <taxon>Autobranchia</taxon>
        <taxon>Heteroconchia</taxon>
        <taxon>Palaeoheterodonta</taxon>
        <taxon>Unionida</taxon>
        <taxon>Unionoidea</taxon>
        <taxon>Unionidae</taxon>
        <taxon>Ambleminae</taxon>
        <taxon>Lampsilini</taxon>
        <taxon>Potamilus</taxon>
    </lineage>
</organism>
<evidence type="ECO:0000313" key="2">
    <source>
        <dbReference type="EMBL" id="KAK3581039.1"/>
    </source>
</evidence>
<dbReference type="AlphaFoldDB" id="A0AAE0VKB0"/>
<dbReference type="Proteomes" id="UP001195483">
    <property type="component" value="Unassembled WGS sequence"/>
</dbReference>
<evidence type="ECO:0000256" key="1">
    <source>
        <dbReference type="SAM" id="MobiDB-lite"/>
    </source>
</evidence>
<proteinExistence type="predicted"/>
<comment type="caution">
    <text evidence="2">The sequence shown here is derived from an EMBL/GenBank/DDBJ whole genome shotgun (WGS) entry which is preliminary data.</text>
</comment>
<protein>
    <submittedName>
        <fullName evidence="2">Uncharacterized protein</fullName>
    </submittedName>
</protein>
<name>A0AAE0VKB0_9BIVA</name>
<reference evidence="2" key="3">
    <citation type="submission" date="2023-05" db="EMBL/GenBank/DDBJ databases">
        <authorList>
            <person name="Smith C.H."/>
        </authorList>
    </citation>
    <scope>NUCLEOTIDE SEQUENCE</scope>
    <source>
        <strain evidence="2">CHS0354</strain>
        <tissue evidence="2">Mantle</tissue>
    </source>
</reference>
<reference evidence="2" key="2">
    <citation type="journal article" date="2021" name="Genome Biol. Evol.">
        <title>Developing a high-quality reference genome for a parasitic bivalve with doubly uniparental inheritance (Bivalvia: Unionida).</title>
        <authorList>
            <person name="Smith C.H."/>
        </authorList>
    </citation>
    <scope>NUCLEOTIDE SEQUENCE</scope>
    <source>
        <strain evidence="2">CHS0354</strain>
        <tissue evidence="2">Mantle</tissue>
    </source>
</reference>
<reference evidence="2" key="1">
    <citation type="journal article" date="2021" name="Genome Biol. Evol.">
        <title>A High-Quality Reference Genome for a Parasitic Bivalve with Doubly Uniparental Inheritance (Bivalvia: Unionida).</title>
        <authorList>
            <person name="Smith C.H."/>
        </authorList>
    </citation>
    <scope>NUCLEOTIDE SEQUENCE</scope>
    <source>
        <strain evidence="2">CHS0354</strain>
    </source>
</reference>
<accession>A0AAE0VKB0</accession>
<keyword evidence="3" id="KW-1185">Reference proteome</keyword>
<gene>
    <name evidence="2" type="ORF">CHS0354_013942</name>
</gene>